<dbReference type="Proteomes" id="UP000276254">
    <property type="component" value="Chromosome"/>
</dbReference>
<dbReference type="AlphaFoldDB" id="A0A494T8U5"/>
<protein>
    <submittedName>
        <fullName evidence="1">Uncharacterized protein</fullName>
    </submittedName>
</protein>
<accession>A0A494T8U5</accession>
<sequence>MSDAQTSPISLRFPTALKNKLQEQAAIDRRTLTDLVIAITSCWLDGRTYQPLARLAKPAKEKPAFIRPPGRPARPNESLRAQWLIPSIEAGLFDQTEVTLEDAYYLATGNKLSDQVQNFDVVFAAQLVLLGWQKMTPADKPDTFVWLSPEHPFFCNPVTE</sequence>
<reference evidence="1 2" key="1">
    <citation type="submission" date="2018-09" db="EMBL/GenBank/DDBJ databases">
        <title>Sphingomonas peninsula sp. nov., isolated from fildes peninsula, Antarctic soil.</title>
        <authorList>
            <person name="Yingchao G."/>
        </authorList>
    </citation>
    <scope>NUCLEOTIDE SEQUENCE [LARGE SCALE GENOMIC DNA]</scope>
    <source>
        <strain evidence="1 2">YZ-8</strain>
    </source>
</reference>
<dbReference type="OrthoDB" id="9883134at2"/>
<proteinExistence type="predicted"/>
<dbReference type="KEGG" id="spha:D3Y57_07010"/>
<keyword evidence="2" id="KW-1185">Reference proteome</keyword>
<name>A0A494T8U5_SPHPE</name>
<dbReference type="EMBL" id="CP032829">
    <property type="protein sequence ID" value="AYJ85767.1"/>
    <property type="molecule type" value="Genomic_DNA"/>
</dbReference>
<evidence type="ECO:0000313" key="1">
    <source>
        <dbReference type="EMBL" id="AYJ85767.1"/>
    </source>
</evidence>
<organism evidence="1 2">
    <name type="scientific">Sphingomonas paeninsulae</name>
    <dbReference type="NCBI Taxonomy" id="2319844"/>
    <lineage>
        <taxon>Bacteria</taxon>
        <taxon>Pseudomonadati</taxon>
        <taxon>Pseudomonadota</taxon>
        <taxon>Alphaproteobacteria</taxon>
        <taxon>Sphingomonadales</taxon>
        <taxon>Sphingomonadaceae</taxon>
        <taxon>Sphingomonas</taxon>
    </lineage>
</organism>
<dbReference type="RefSeq" id="WP_121152392.1">
    <property type="nucleotide sequence ID" value="NZ_CP032829.1"/>
</dbReference>
<evidence type="ECO:0000313" key="2">
    <source>
        <dbReference type="Proteomes" id="UP000276254"/>
    </source>
</evidence>
<gene>
    <name evidence="1" type="ORF">D3Y57_07010</name>
</gene>